<proteinExistence type="predicted"/>
<feature type="domain" description="SH3b" evidence="2">
    <location>
        <begin position="32"/>
        <end position="95"/>
    </location>
</feature>
<dbReference type="CDD" id="cd14667">
    <property type="entry name" value="3D_containing_proteins"/>
    <property type="match status" value="1"/>
</dbReference>
<feature type="compositionally biased region" description="Polar residues" evidence="1">
    <location>
        <begin position="199"/>
        <end position="212"/>
    </location>
</feature>
<comment type="caution">
    <text evidence="3">The sequence shown here is derived from an EMBL/GenBank/DDBJ whole genome shotgun (WGS) entry which is preliminary data.</text>
</comment>
<dbReference type="SMART" id="SM00287">
    <property type="entry name" value="SH3b"/>
    <property type="match status" value="2"/>
</dbReference>
<dbReference type="EMBL" id="CDNY01000003">
    <property type="protein sequence ID" value="CEO32470.1"/>
    <property type="molecule type" value="Genomic_DNA"/>
</dbReference>
<organism evidence="3 4">
    <name type="scientific">Paraclostridium sordellii</name>
    <name type="common">Clostridium sordellii</name>
    <dbReference type="NCBI Taxonomy" id="1505"/>
    <lineage>
        <taxon>Bacteria</taxon>
        <taxon>Bacillati</taxon>
        <taxon>Bacillota</taxon>
        <taxon>Clostridia</taxon>
        <taxon>Peptostreptococcales</taxon>
        <taxon>Peptostreptococcaceae</taxon>
        <taxon>Paraclostridium</taxon>
    </lineage>
</organism>
<dbReference type="AlphaFoldDB" id="A0A9P1L2S3"/>
<dbReference type="GO" id="GO:0009254">
    <property type="term" value="P:peptidoglycan turnover"/>
    <property type="evidence" value="ECO:0007669"/>
    <property type="project" value="InterPro"/>
</dbReference>
<dbReference type="GO" id="GO:0019867">
    <property type="term" value="C:outer membrane"/>
    <property type="evidence" value="ECO:0007669"/>
    <property type="project" value="InterPro"/>
</dbReference>
<dbReference type="RefSeq" id="WP_057548970.1">
    <property type="nucleotide sequence ID" value="NZ_CDNH01000003.1"/>
</dbReference>
<dbReference type="InterPro" id="IPR036908">
    <property type="entry name" value="RlpA-like_sf"/>
</dbReference>
<feature type="compositionally biased region" description="Low complexity" evidence="1">
    <location>
        <begin position="182"/>
        <end position="195"/>
    </location>
</feature>
<reference evidence="4" key="1">
    <citation type="submission" date="2015-01" db="EMBL/GenBank/DDBJ databases">
        <authorList>
            <person name="Aslett A.Martin."/>
            <person name="De Silva Nishadi"/>
        </authorList>
    </citation>
    <scope>NUCLEOTIDE SEQUENCE [LARGE SCALE GENOMIC DNA]</scope>
    <source>
        <strain evidence="4">UMC4404</strain>
    </source>
</reference>
<dbReference type="Proteomes" id="UP000049685">
    <property type="component" value="Unassembled WGS sequence"/>
</dbReference>
<dbReference type="GO" id="GO:0004553">
    <property type="term" value="F:hydrolase activity, hydrolyzing O-glycosyl compounds"/>
    <property type="evidence" value="ECO:0007669"/>
    <property type="project" value="InterPro"/>
</dbReference>
<dbReference type="Gene3D" id="2.30.30.40">
    <property type="entry name" value="SH3 Domains"/>
    <property type="match status" value="2"/>
</dbReference>
<feature type="region of interest" description="Disordered" evidence="1">
    <location>
        <begin position="162"/>
        <end position="232"/>
    </location>
</feature>
<feature type="compositionally biased region" description="Basic and acidic residues" evidence="1">
    <location>
        <begin position="213"/>
        <end position="223"/>
    </location>
</feature>
<evidence type="ECO:0000259" key="2">
    <source>
        <dbReference type="PROSITE" id="PS51781"/>
    </source>
</evidence>
<evidence type="ECO:0000256" key="1">
    <source>
        <dbReference type="SAM" id="MobiDB-lite"/>
    </source>
</evidence>
<dbReference type="InterPro" id="IPR010611">
    <property type="entry name" value="3D_dom"/>
</dbReference>
<dbReference type="PANTHER" id="PTHR34408">
    <property type="entry name" value="FAMILY PROTEIN, PUTATIVE-RELATED"/>
    <property type="match status" value="1"/>
</dbReference>
<evidence type="ECO:0000313" key="4">
    <source>
        <dbReference type="Proteomes" id="UP000049685"/>
    </source>
</evidence>
<dbReference type="SUPFAM" id="SSF50685">
    <property type="entry name" value="Barwin-like endoglucanases"/>
    <property type="match status" value="1"/>
</dbReference>
<dbReference type="InterPro" id="IPR036028">
    <property type="entry name" value="SH3-like_dom_sf"/>
</dbReference>
<gene>
    <name evidence="3" type="primary">yocH_1</name>
    <name evidence="3" type="ORF">UMC4404_04501</name>
</gene>
<evidence type="ECO:0000313" key="3">
    <source>
        <dbReference type="EMBL" id="CEO32470.1"/>
    </source>
</evidence>
<keyword evidence="3" id="KW-0378">Hydrolase</keyword>
<accession>A0A9P1L2S3</accession>
<dbReference type="Pfam" id="PF06725">
    <property type="entry name" value="3D"/>
    <property type="match status" value="1"/>
</dbReference>
<dbReference type="Gene3D" id="2.40.40.10">
    <property type="entry name" value="RlpA-like domain"/>
    <property type="match status" value="1"/>
</dbReference>
<dbReference type="InterPro" id="IPR003646">
    <property type="entry name" value="SH3-like_bac-type"/>
</dbReference>
<dbReference type="SUPFAM" id="SSF50044">
    <property type="entry name" value="SH3-domain"/>
    <property type="match status" value="1"/>
</dbReference>
<sequence>MSMNKRAQKSLVLALGLVVGGLYASTNNIYAAEKEIVTAQSLNVRKGPSVENDRVGSLDRGMVVEILESNNGWNKVKLSNGEEGWVNGDYTAKEKGTVTATKLNVRKGPSVENDKIGLLDNNTVVEILEDQDNWYKIKLDDNQEGWISGDYVLTESQANEQAKKQQVSKKSQNNKEVKEVKAAAVNENTANNTVEQKNDTAVSETSQNNTATKPEENTQKEETTASNNNNTGRLMTVNATAYAGHTITATGTTPKWGTIAVDPSVIPYGTKVYIPKFDMVFTAEDCGGAIKGNKIDIFMNSEAECNSFGRQNLEIQILG</sequence>
<name>A0A9P1L2S3_PARSO</name>
<dbReference type="InterPro" id="IPR059180">
    <property type="entry name" value="3D_YorM"/>
</dbReference>
<dbReference type="InterPro" id="IPR052354">
    <property type="entry name" value="Cell_Wall_Dynamics_Protein"/>
</dbReference>
<protein>
    <submittedName>
        <fullName evidence="3">Hydrolase</fullName>
    </submittedName>
</protein>
<dbReference type="PROSITE" id="PS51781">
    <property type="entry name" value="SH3B"/>
    <property type="match status" value="1"/>
</dbReference>
<dbReference type="Pfam" id="PF08239">
    <property type="entry name" value="SH3_3"/>
    <property type="match status" value="2"/>
</dbReference>